<reference evidence="2" key="1">
    <citation type="journal article" date="2019" name="Int. J. Syst. Evol. Microbiol.">
        <title>The Global Catalogue of Microorganisms (GCM) 10K type strain sequencing project: providing services to taxonomists for standard genome sequencing and annotation.</title>
        <authorList>
            <consortium name="The Broad Institute Genomics Platform"/>
            <consortium name="The Broad Institute Genome Sequencing Center for Infectious Disease"/>
            <person name="Wu L."/>
            <person name="Ma J."/>
        </authorList>
    </citation>
    <scope>NUCLEOTIDE SEQUENCE [LARGE SCALE GENOMIC DNA]</scope>
    <source>
        <strain evidence="2">CCUG 49018</strain>
    </source>
</reference>
<evidence type="ECO:0000313" key="2">
    <source>
        <dbReference type="Proteomes" id="UP001597182"/>
    </source>
</evidence>
<accession>A0ABW3VEX9</accession>
<sequence>MVLWWIGNAVLLLVVLPVVIALLNRVLAAVERIRWAADDILAGGVELAGALDPVPSMLATTDATVAQVSAGAVRYAGSVAVLLPPKEGAH</sequence>
<name>A0ABW3VEX9_9PSEU</name>
<evidence type="ECO:0008006" key="3">
    <source>
        <dbReference type="Google" id="ProtNLM"/>
    </source>
</evidence>
<dbReference type="EMBL" id="JBHTMB010000042">
    <property type="protein sequence ID" value="MFD1232895.1"/>
    <property type="molecule type" value="Genomic_DNA"/>
</dbReference>
<comment type="caution">
    <text evidence="1">The sequence shown here is derived from an EMBL/GenBank/DDBJ whole genome shotgun (WGS) entry which is preliminary data.</text>
</comment>
<gene>
    <name evidence="1" type="ORF">ACFQ34_06320</name>
</gene>
<evidence type="ECO:0000313" key="1">
    <source>
        <dbReference type="EMBL" id="MFD1232895.1"/>
    </source>
</evidence>
<dbReference type="RefSeq" id="WP_013674777.1">
    <property type="nucleotide sequence ID" value="NZ_BAABKS010000079.1"/>
</dbReference>
<organism evidence="1 2">
    <name type="scientific">Pseudonocardia benzenivorans</name>
    <dbReference type="NCBI Taxonomy" id="228005"/>
    <lineage>
        <taxon>Bacteria</taxon>
        <taxon>Bacillati</taxon>
        <taxon>Actinomycetota</taxon>
        <taxon>Actinomycetes</taxon>
        <taxon>Pseudonocardiales</taxon>
        <taxon>Pseudonocardiaceae</taxon>
        <taxon>Pseudonocardia</taxon>
    </lineage>
</organism>
<proteinExistence type="predicted"/>
<protein>
    <recommendedName>
        <fullName evidence="3">DUF948 domain-containing protein</fullName>
    </recommendedName>
</protein>
<keyword evidence="2" id="KW-1185">Reference proteome</keyword>
<dbReference type="Proteomes" id="UP001597182">
    <property type="component" value="Unassembled WGS sequence"/>
</dbReference>